<keyword evidence="2" id="KW-1185">Reference proteome</keyword>
<dbReference type="AlphaFoldDB" id="A0A5A7PK13"/>
<protein>
    <submittedName>
        <fullName evidence="1">Alanine:glyoxylate aminotransferase</fullName>
    </submittedName>
</protein>
<reference evidence="2" key="1">
    <citation type="journal article" date="2019" name="Curr. Biol.">
        <title>Genome Sequence of Striga asiatica Provides Insight into the Evolution of Plant Parasitism.</title>
        <authorList>
            <person name="Yoshida S."/>
            <person name="Kim S."/>
            <person name="Wafula E.K."/>
            <person name="Tanskanen J."/>
            <person name="Kim Y.M."/>
            <person name="Honaas L."/>
            <person name="Yang Z."/>
            <person name="Spallek T."/>
            <person name="Conn C.E."/>
            <person name="Ichihashi Y."/>
            <person name="Cheong K."/>
            <person name="Cui S."/>
            <person name="Der J.P."/>
            <person name="Gundlach H."/>
            <person name="Jiao Y."/>
            <person name="Hori C."/>
            <person name="Ishida J.K."/>
            <person name="Kasahara H."/>
            <person name="Kiba T."/>
            <person name="Kim M.S."/>
            <person name="Koo N."/>
            <person name="Laohavisit A."/>
            <person name="Lee Y.H."/>
            <person name="Lumba S."/>
            <person name="McCourt P."/>
            <person name="Mortimer J.C."/>
            <person name="Mutuku J.M."/>
            <person name="Nomura T."/>
            <person name="Sasaki-Sekimoto Y."/>
            <person name="Seto Y."/>
            <person name="Wang Y."/>
            <person name="Wakatake T."/>
            <person name="Sakakibara H."/>
            <person name="Demura T."/>
            <person name="Yamaguchi S."/>
            <person name="Yoneyama K."/>
            <person name="Manabe R.I."/>
            <person name="Nelson D.C."/>
            <person name="Schulman A.H."/>
            <person name="Timko M.P."/>
            <person name="dePamphilis C.W."/>
            <person name="Choi D."/>
            <person name="Shirasu K."/>
        </authorList>
    </citation>
    <scope>NUCLEOTIDE SEQUENCE [LARGE SCALE GENOMIC DNA]</scope>
    <source>
        <strain evidence="2">cv. UVA1</strain>
    </source>
</reference>
<dbReference type="Proteomes" id="UP000325081">
    <property type="component" value="Unassembled WGS sequence"/>
</dbReference>
<keyword evidence="1" id="KW-0032">Aminotransferase</keyword>
<dbReference type="EMBL" id="BKCP01004672">
    <property type="protein sequence ID" value="GER33120.1"/>
    <property type="molecule type" value="Genomic_DNA"/>
</dbReference>
<name>A0A5A7PK13_STRAF</name>
<keyword evidence="1" id="KW-0808">Transferase</keyword>
<evidence type="ECO:0000313" key="2">
    <source>
        <dbReference type="Proteomes" id="UP000325081"/>
    </source>
</evidence>
<dbReference type="GO" id="GO:0008483">
    <property type="term" value="F:transaminase activity"/>
    <property type="evidence" value="ECO:0007669"/>
    <property type="project" value="UniProtKB-KW"/>
</dbReference>
<evidence type="ECO:0000313" key="1">
    <source>
        <dbReference type="EMBL" id="GER33120.1"/>
    </source>
</evidence>
<sequence length="104" mass="10440">MKDDAAGLVRRSWVADVGLMKEEAAGLKRLSWVVDVGAGSVTGILLTGGAGATDDGEWGPSVGVAGDRAAMDWPAGTRIACTAAEVEPVEVGGGSSASGGRRRK</sequence>
<gene>
    <name evidence="1" type="ORF">STAS_09230</name>
</gene>
<proteinExistence type="predicted"/>
<comment type="caution">
    <text evidence="1">The sequence shown here is derived from an EMBL/GenBank/DDBJ whole genome shotgun (WGS) entry which is preliminary data.</text>
</comment>
<accession>A0A5A7PK13</accession>
<organism evidence="1 2">
    <name type="scientific">Striga asiatica</name>
    <name type="common">Asiatic witchweed</name>
    <name type="synonym">Buchnera asiatica</name>
    <dbReference type="NCBI Taxonomy" id="4170"/>
    <lineage>
        <taxon>Eukaryota</taxon>
        <taxon>Viridiplantae</taxon>
        <taxon>Streptophyta</taxon>
        <taxon>Embryophyta</taxon>
        <taxon>Tracheophyta</taxon>
        <taxon>Spermatophyta</taxon>
        <taxon>Magnoliopsida</taxon>
        <taxon>eudicotyledons</taxon>
        <taxon>Gunneridae</taxon>
        <taxon>Pentapetalae</taxon>
        <taxon>asterids</taxon>
        <taxon>lamiids</taxon>
        <taxon>Lamiales</taxon>
        <taxon>Orobanchaceae</taxon>
        <taxon>Buchnereae</taxon>
        <taxon>Striga</taxon>
    </lineage>
</organism>